<organism evidence="11 12">
    <name type="scientific">Babesia gibsoni</name>
    <dbReference type="NCBI Taxonomy" id="33632"/>
    <lineage>
        <taxon>Eukaryota</taxon>
        <taxon>Sar</taxon>
        <taxon>Alveolata</taxon>
        <taxon>Apicomplexa</taxon>
        <taxon>Aconoidasida</taxon>
        <taxon>Piroplasmida</taxon>
        <taxon>Babesiidae</taxon>
        <taxon>Babesia</taxon>
    </lineage>
</organism>
<keyword evidence="7 9" id="KW-0472">Membrane</keyword>
<dbReference type="PANTHER" id="PTHR19957:SF3">
    <property type="entry name" value="SYNTAXIN-5"/>
    <property type="match status" value="1"/>
</dbReference>
<feature type="region of interest" description="Disordered" evidence="8">
    <location>
        <begin position="149"/>
        <end position="168"/>
    </location>
</feature>
<dbReference type="Proteomes" id="UP001230268">
    <property type="component" value="Unassembled WGS sequence"/>
</dbReference>
<keyword evidence="3" id="KW-0813">Transport</keyword>
<feature type="domain" description="T-SNARE coiled-coil homology" evidence="10">
    <location>
        <begin position="195"/>
        <end position="257"/>
    </location>
</feature>
<comment type="similarity">
    <text evidence="2">Belongs to the syntaxin family.</text>
</comment>
<dbReference type="InterPro" id="IPR000727">
    <property type="entry name" value="T_SNARE_dom"/>
</dbReference>
<accession>A0AAD8UTD9</accession>
<dbReference type="Pfam" id="PF05739">
    <property type="entry name" value="SNARE"/>
    <property type="match status" value="1"/>
</dbReference>
<gene>
    <name evidence="11" type="ORF">BgAZ_105470</name>
</gene>
<evidence type="ECO:0000256" key="1">
    <source>
        <dbReference type="ARBA" id="ARBA00004211"/>
    </source>
</evidence>
<evidence type="ECO:0000256" key="7">
    <source>
        <dbReference type="ARBA" id="ARBA00023136"/>
    </source>
</evidence>
<sequence>MVHGVDRTKLFLQEVARNSTTTIPAASTAGEISQLDVDVNSISIEISKCSAKLSELAALARKRSIYVDHTAEIERLTGDVKEIINIISNGIDEFEKTVGRMRYKNEHTRKHYENLLASLRKRLYDLTKTFKDTLYQRAQIMIQQESRRRMYSHNDGDHKVNSTSQGRKRFSLQQSLEGDQLVDIESGEMERPSRSVVADAKAEALANVQRAIGELSQIFHRVTTLVSQQDEMIQRIDADTVTSLDNVISAQSDLARYYKRISNNRTLIAKVFFILVAFIIVFILFLM</sequence>
<evidence type="ECO:0000256" key="2">
    <source>
        <dbReference type="ARBA" id="ARBA00009063"/>
    </source>
</evidence>
<evidence type="ECO:0000256" key="4">
    <source>
        <dbReference type="ARBA" id="ARBA00022692"/>
    </source>
</evidence>
<comment type="caution">
    <text evidence="11">The sequence shown here is derived from an EMBL/GenBank/DDBJ whole genome shotgun (WGS) entry which is preliminary data.</text>
</comment>
<evidence type="ECO:0000256" key="9">
    <source>
        <dbReference type="SAM" id="Phobius"/>
    </source>
</evidence>
<keyword evidence="12" id="KW-1185">Reference proteome</keyword>
<feature type="transmembrane region" description="Helical" evidence="9">
    <location>
        <begin position="267"/>
        <end position="286"/>
    </location>
</feature>
<dbReference type="InterPro" id="IPR006012">
    <property type="entry name" value="Syntaxin/epimorphin_CS"/>
</dbReference>
<evidence type="ECO:0000313" key="12">
    <source>
        <dbReference type="Proteomes" id="UP001230268"/>
    </source>
</evidence>
<dbReference type="InterPro" id="IPR045242">
    <property type="entry name" value="Syntaxin"/>
</dbReference>
<dbReference type="SMART" id="SM00397">
    <property type="entry name" value="t_SNARE"/>
    <property type="match status" value="1"/>
</dbReference>
<keyword evidence="5 9" id="KW-1133">Transmembrane helix</keyword>
<evidence type="ECO:0000313" key="11">
    <source>
        <dbReference type="EMBL" id="KAK1444641.1"/>
    </source>
</evidence>
<reference evidence="11" key="1">
    <citation type="submission" date="2023-08" db="EMBL/GenBank/DDBJ databases">
        <title>Draft sequence of the Babesia gibsoni genome.</title>
        <authorList>
            <person name="Yamagishi J.Y."/>
            <person name="Xuan X.X."/>
        </authorList>
    </citation>
    <scope>NUCLEOTIDE SEQUENCE</scope>
    <source>
        <strain evidence="11">Azabu</strain>
    </source>
</reference>
<name>A0AAD8UTD9_BABGI</name>
<evidence type="ECO:0000256" key="5">
    <source>
        <dbReference type="ARBA" id="ARBA00022989"/>
    </source>
</evidence>
<dbReference type="PROSITE" id="PS50192">
    <property type="entry name" value="T_SNARE"/>
    <property type="match status" value="1"/>
</dbReference>
<dbReference type="AlphaFoldDB" id="A0AAD8UTD9"/>
<dbReference type="InterPro" id="IPR010989">
    <property type="entry name" value="SNARE"/>
</dbReference>
<dbReference type="CDD" id="cd15844">
    <property type="entry name" value="SNARE_syntaxin5"/>
    <property type="match status" value="1"/>
</dbReference>
<dbReference type="GO" id="GO:0000149">
    <property type="term" value="F:SNARE binding"/>
    <property type="evidence" value="ECO:0007669"/>
    <property type="project" value="TreeGrafter"/>
</dbReference>
<dbReference type="EMBL" id="JAVEPI010000001">
    <property type="protein sequence ID" value="KAK1444641.1"/>
    <property type="molecule type" value="Genomic_DNA"/>
</dbReference>
<evidence type="ECO:0000256" key="8">
    <source>
        <dbReference type="SAM" id="MobiDB-lite"/>
    </source>
</evidence>
<protein>
    <recommendedName>
        <fullName evidence="10">t-SNARE coiled-coil homology domain-containing protein</fullName>
    </recommendedName>
</protein>
<evidence type="ECO:0000256" key="6">
    <source>
        <dbReference type="ARBA" id="ARBA00023054"/>
    </source>
</evidence>
<dbReference type="Gene3D" id="1.20.58.70">
    <property type="match status" value="1"/>
</dbReference>
<dbReference type="GO" id="GO:0006888">
    <property type="term" value="P:endoplasmic reticulum to Golgi vesicle-mediated transport"/>
    <property type="evidence" value="ECO:0007669"/>
    <property type="project" value="TreeGrafter"/>
</dbReference>
<feature type="compositionally biased region" description="Basic and acidic residues" evidence="8">
    <location>
        <begin position="149"/>
        <end position="160"/>
    </location>
</feature>
<proteinExistence type="inferred from homology"/>
<dbReference type="PROSITE" id="PS00914">
    <property type="entry name" value="SYNTAXIN"/>
    <property type="match status" value="1"/>
</dbReference>
<dbReference type="GO" id="GO:0006906">
    <property type="term" value="P:vesicle fusion"/>
    <property type="evidence" value="ECO:0007669"/>
    <property type="project" value="TreeGrafter"/>
</dbReference>
<dbReference type="GO" id="GO:0005484">
    <property type="term" value="F:SNAP receptor activity"/>
    <property type="evidence" value="ECO:0007669"/>
    <property type="project" value="InterPro"/>
</dbReference>
<dbReference type="GO" id="GO:0006886">
    <property type="term" value="P:intracellular protein transport"/>
    <property type="evidence" value="ECO:0007669"/>
    <property type="project" value="InterPro"/>
</dbReference>
<evidence type="ECO:0000259" key="10">
    <source>
        <dbReference type="PROSITE" id="PS50192"/>
    </source>
</evidence>
<comment type="subcellular location">
    <subcellularLocation>
        <location evidence="1">Membrane</location>
        <topology evidence="1">Single-pass type IV membrane protein</topology>
    </subcellularLocation>
</comment>
<evidence type="ECO:0000256" key="3">
    <source>
        <dbReference type="ARBA" id="ARBA00022448"/>
    </source>
</evidence>
<dbReference type="GO" id="GO:0048278">
    <property type="term" value="P:vesicle docking"/>
    <property type="evidence" value="ECO:0007669"/>
    <property type="project" value="TreeGrafter"/>
</dbReference>
<keyword evidence="4 9" id="KW-0812">Transmembrane</keyword>
<dbReference type="SUPFAM" id="SSF47661">
    <property type="entry name" value="t-snare proteins"/>
    <property type="match status" value="1"/>
</dbReference>
<dbReference type="GO" id="GO:0031201">
    <property type="term" value="C:SNARE complex"/>
    <property type="evidence" value="ECO:0007669"/>
    <property type="project" value="TreeGrafter"/>
</dbReference>
<keyword evidence="6" id="KW-0175">Coiled coil</keyword>
<dbReference type="PANTHER" id="PTHR19957">
    <property type="entry name" value="SYNTAXIN"/>
    <property type="match status" value="1"/>
</dbReference>
<dbReference type="GO" id="GO:0000139">
    <property type="term" value="C:Golgi membrane"/>
    <property type="evidence" value="ECO:0007669"/>
    <property type="project" value="TreeGrafter"/>
</dbReference>